<protein>
    <submittedName>
        <fullName evidence="1">Uncharacterized protein</fullName>
    </submittedName>
</protein>
<dbReference type="RefSeq" id="WP_169203426.1">
    <property type="nucleotide sequence ID" value="NZ_CP059467.1"/>
</dbReference>
<comment type="caution">
    <text evidence="1">The sequence shown here is derived from an EMBL/GenBank/DDBJ whole genome shotgun (WGS) entry which is preliminary data.</text>
</comment>
<dbReference type="EMBL" id="WTVP01000050">
    <property type="protein sequence ID" value="NMG16866.1"/>
    <property type="molecule type" value="Genomic_DNA"/>
</dbReference>
<name>A0ABX1NXX8_9RHOO</name>
<evidence type="ECO:0000313" key="1">
    <source>
        <dbReference type="EMBL" id="NMG16866.1"/>
    </source>
</evidence>
<proteinExistence type="predicted"/>
<sequence length="131" mass="13646">MDTIKQIVAGFRAQLPSDSKTAAAIDRGAPAEEISACAVAEGLHAFAGALFEACEVEATDGLPDSDTRPLDTIRARLADFRRDLPTDSATARAIDTGASLEEISEAAAQEGLDSLTALLVECEQEQLGGGR</sequence>
<keyword evidence="2" id="KW-1185">Reference proteome</keyword>
<accession>A0ABX1NXX8</accession>
<organism evidence="1 2">
    <name type="scientific">Aromatoleum bremense</name>
    <dbReference type="NCBI Taxonomy" id="76115"/>
    <lineage>
        <taxon>Bacteria</taxon>
        <taxon>Pseudomonadati</taxon>
        <taxon>Pseudomonadota</taxon>
        <taxon>Betaproteobacteria</taxon>
        <taxon>Rhodocyclales</taxon>
        <taxon>Rhodocyclaceae</taxon>
        <taxon>Aromatoleum</taxon>
    </lineage>
</organism>
<reference evidence="1 2" key="1">
    <citation type="submission" date="2019-12" db="EMBL/GenBank/DDBJ databases">
        <title>Comparative genomics gives insights into the taxonomy of the Azoarcus-Aromatoleum group and reveals separate origins of nif in the plant-associated Azoarcus and non-plant-associated Aromatoleum sub-groups.</title>
        <authorList>
            <person name="Lafos M."/>
            <person name="Maluk M."/>
            <person name="Batista M."/>
            <person name="Junghare M."/>
            <person name="Carmona M."/>
            <person name="Faoro H."/>
            <person name="Cruz L.M."/>
            <person name="Battistoni F."/>
            <person name="De Souza E."/>
            <person name="Pedrosa F."/>
            <person name="Chen W.-M."/>
            <person name="Poole P.S."/>
            <person name="Dixon R.A."/>
            <person name="James E.K."/>
        </authorList>
    </citation>
    <scope>NUCLEOTIDE SEQUENCE [LARGE SCALE GENOMIC DNA]</scope>
    <source>
        <strain evidence="1 2">PbN1</strain>
    </source>
</reference>
<gene>
    <name evidence="1" type="ORF">GPA24_15245</name>
</gene>
<evidence type="ECO:0000313" key="2">
    <source>
        <dbReference type="Proteomes" id="UP000633943"/>
    </source>
</evidence>
<dbReference type="Proteomes" id="UP000633943">
    <property type="component" value="Unassembled WGS sequence"/>
</dbReference>